<reference evidence="1" key="1">
    <citation type="journal article" date="2021" name="Proc. Natl. Acad. Sci. U.S.A.">
        <title>A Catalog of Tens of Thousands of Viruses from Human Metagenomes Reveals Hidden Associations with Chronic Diseases.</title>
        <authorList>
            <person name="Tisza M.J."/>
            <person name="Buck C.B."/>
        </authorList>
    </citation>
    <scope>NUCLEOTIDE SEQUENCE</scope>
    <source>
        <strain evidence="1">CtkfK18</strain>
    </source>
</reference>
<name>A0A8S5VH05_9CAUD</name>
<organism evidence="1">
    <name type="scientific">Myoviridae sp. ctkfK18</name>
    <dbReference type="NCBI Taxonomy" id="2825165"/>
    <lineage>
        <taxon>Viruses</taxon>
        <taxon>Duplodnaviria</taxon>
        <taxon>Heunggongvirae</taxon>
        <taxon>Uroviricota</taxon>
        <taxon>Caudoviricetes</taxon>
    </lineage>
</organism>
<accession>A0A8S5VH05</accession>
<dbReference type="EMBL" id="BK016265">
    <property type="protein sequence ID" value="DAG06058.1"/>
    <property type="molecule type" value="Genomic_DNA"/>
</dbReference>
<evidence type="ECO:0000313" key="1">
    <source>
        <dbReference type="EMBL" id="DAG06058.1"/>
    </source>
</evidence>
<protein>
    <submittedName>
        <fullName evidence="1">Uncharacterized protein</fullName>
    </submittedName>
</protein>
<sequence length="152" mass="18443">MFGEFKEVVEIKETKGNLWTKCEKEALTEAQIMQIVKDNYKREDILENDEIKKAIWAANNEEEIAEIRAKIWNEFDFKMSIYNYDSKGNRTFREEDIVYNEYTRKMSFIDHQGEVYRMYLLLKKLNSKQDIKTYLDEIVNCYKMLTCEHYNK</sequence>
<proteinExistence type="predicted"/>